<sequence>MTLSIVLLCGFHLQSCLESRRPSMDRQQCATCYKANDDTALLSTHVTLLKHGTYTIVNLRHKNSVLARNGSGSDLVSAADLVGQLPSENKKWRVEKFQNGNYTIKNAGDAAHPASCALRPKPLDPIVNGGVRGRSAQQWIIKDTRVSGHFLISPTDAKDLFWNMPSDELGTSITLGESSGDTGSHWLFISQPDDDVGVGDSETKRQPPAKPDSTRRQPDTPDSTSEPASNPECEPASEKAQLEAAPTSAPSSFVSTSATPAQEPVADSQQSSVAQPPPYSTTPAVSDQSQDQPMPQDAHLLFTLVPCYGKPPTSLNTGTYTISNVKYGKLVRLPSGDSECELVSGLSAADLSGSAPGDDEKWNFTRLTKNKFTIKNLHHGRSASCEQGPEADDNIVGGFPGRDDQEWFIRDTRVGNQFTISPTEAKGLFWNLPDDNVDTSITLQANRTDSASHWTFLSCAVDPESDPEPASDPPSVAPAFGHQSPNHVDNRPQSQPGGQWSTPVTSAKSTLSRWTSSESDSQEPPTLTAAPQSPQLGPFGKRRQQLQQCREREVQAPRGTLARLMGSLAVDNRPQSAPPGPQATWLQYSSDCLSSTDFLTGSAFSRSRAQQPGATSFDEDDDDSGANFMWSCNSCGVKIPDADPRVQCQVCSGRPTGTSYDLCAYCALGQQFSGGHALWHEIVIYSKSGSSVVSGALSRAAISYSPRSRSKLVSPPDSSWHCDSCGTMIRPRQPMVACGTCWAPNMCGICAACALDGGLPRGHDNNTHFTWFMLAFGGAGVQAIENGTRIYRNDQ</sequence>
<evidence type="ECO:0000256" key="1">
    <source>
        <dbReference type="ARBA" id="ARBA00022723"/>
    </source>
</evidence>
<protein>
    <recommendedName>
        <fullName evidence="8">Ricin B lectin domain-containing protein</fullName>
    </recommendedName>
</protein>
<feature type="compositionally biased region" description="Polar residues" evidence="4">
    <location>
        <begin position="483"/>
        <end position="535"/>
    </location>
</feature>
<feature type="region of interest" description="Disordered" evidence="4">
    <location>
        <begin position="183"/>
        <end position="294"/>
    </location>
</feature>
<comment type="caution">
    <text evidence="6">The sequence shown here is derived from an EMBL/GenBank/DDBJ whole genome shotgun (WGS) entry which is preliminary data.</text>
</comment>
<dbReference type="InterPro" id="IPR043145">
    <property type="entry name" value="Znf_ZZ_sf"/>
</dbReference>
<dbReference type="EMBL" id="JARKIF010000043">
    <property type="protein sequence ID" value="KAJ7608763.1"/>
    <property type="molecule type" value="Genomic_DNA"/>
</dbReference>
<evidence type="ECO:0000256" key="5">
    <source>
        <dbReference type="SAM" id="SignalP"/>
    </source>
</evidence>
<gene>
    <name evidence="6" type="ORF">FB45DRAFT_945866</name>
</gene>
<dbReference type="GO" id="GO:0008270">
    <property type="term" value="F:zinc ion binding"/>
    <property type="evidence" value="ECO:0007669"/>
    <property type="project" value="UniProtKB-KW"/>
</dbReference>
<reference evidence="6" key="1">
    <citation type="submission" date="2023-03" db="EMBL/GenBank/DDBJ databases">
        <title>Massive genome expansion in bonnet fungi (Mycena s.s.) driven by repeated elements and novel gene families across ecological guilds.</title>
        <authorList>
            <consortium name="Lawrence Berkeley National Laboratory"/>
            <person name="Harder C.B."/>
            <person name="Miyauchi S."/>
            <person name="Viragh M."/>
            <person name="Kuo A."/>
            <person name="Thoen E."/>
            <person name="Andreopoulos B."/>
            <person name="Lu D."/>
            <person name="Skrede I."/>
            <person name="Drula E."/>
            <person name="Henrissat B."/>
            <person name="Morin E."/>
            <person name="Kohler A."/>
            <person name="Barry K."/>
            <person name="LaButti K."/>
            <person name="Morin E."/>
            <person name="Salamov A."/>
            <person name="Lipzen A."/>
            <person name="Mereny Z."/>
            <person name="Hegedus B."/>
            <person name="Baldrian P."/>
            <person name="Stursova M."/>
            <person name="Weitz H."/>
            <person name="Taylor A."/>
            <person name="Grigoriev I.V."/>
            <person name="Nagy L.G."/>
            <person name="Martin F."/>
            <person name="Kauserud H."/>
        </authorList>
    </citation>
    <scope>NUCLEOTIDE SEQUENCE</scope>
    <source>
        <strain evidence="6">9284</strain>
    </source>
</reference>
<dbReference type="Gene3D" id="2.80.10.50">
    <property type="match status" value="2"/>
</dbReference>
<keyword evidence="3" id="KW-0862">Zinc</keyword>
<dbReference type="AlphaFoldDB" id="A0AAD7FBC5"/>
<evidence type="ECO:0000256" key="3">
    <source>
        <dbReference type="ARBA" id="ARBA00022833"/>
    </source>
</evidence>
<name>A0AAD7FBC5_9AGAR</name>
<proteinExistence type="predicted"/>
<keyword evidence="1" id="KW-0479">Metal-binding</keyword>
<evidence type="ECO:0000313" key="7">
    <source>
        <dbReference type="Proteomes" id="UP001221142"/>
    </source>
</evidence>
<organism evidence="6 7">
    <name type="scientific">Roridomyces roridus</name>
    <dbReference type="NCBI Taxonomy" id="1738132"/>
    <lineage>
        <taxon>Eukaryota</taxon>
        <taxon>Fungi</taxon>
        <taxon>Dikarya</taxon>
        <taxon>Basidiomycota</taxon>
        <taxon>Agaricomycotina</taxon>
        <taxon>Agaricomycetes</taxon>
        <taxon>Agaricomycetidae</taxon>
        <taxon>Agaricales</taxon>
        <taxon>Marasmiineae</taxon>
        <taxon>Mycenaceae</taxon>
        <taxon>Roridomyces</taxon>
    </lineage>
</organism>
<feature type="region of interest" description="Disordered" evidence="4">
    <location>
        <begin position="460"/>
        <end position="554"/>
    </location>
</feature>
<dbReference type="Gene3D" id="3.30.60.90">
    <property type="match status" value="1"/>
</dbReference>
<dbReference type="Proteomes" id="UP001221142">
    <property type="component" value="Unassembled WGS sequence"/>
</dbReference>
<evidence type="ECO:0008006" key="8">
    <source>
        <dbReference type="Google" id="ProtNLM"/>
    </source>
</evidence>
<feature type="signal peptide" evidence="5">
    <location>
        <begin position="1"/>
        <end position="16"/>
    </location>
</feature>
<feature type="compositionally biased region" description="Polar residues" evidence="4">
    <location>
        <begin position="248"/>
        <end position="260"/>
    </location>
</feature>
<keyword evidence="5" id="KW-0732">Signal</keyword>
<evidence type="ECO:0000256" key="2">
    <source>
        <dbReference type="ARBA" id="ARBA00022771"/>
    </source>
</evidence>
<evidence type="ECO:0000313" key="6">
    <source>
        <dbReference type="EMBL" id="KAJ7608763.1"/>
    </source>
</evidence>
<keyword evidence="2" id="KW-0863">Zinc-finger</keyword>
<dbReference type="InterPro" id="IPR035992">
    <property type="entry name" value="Ricin_B-like_lectins"/>
</dbReference>
<dbReference type="SUPFAM" id="SSF57850">
    <property type="entry name" value="RING/U-box"/>
    <property type="match status" value="1"/>
</dbReference>
<feature type="chain" id="PRO_5042188797" description="Ricin B lectin domain-containing protein" evidence="5">
    <location>
        <begin position="17"/>
        <end position="795"/>
    </location>
</feature>
<accession>A0AAD7FBC5</accession>
<dbReference type="SUPFAM" id="SSF50370">
    <property type="entry name" value="Ricin B-like lectins"/>
    <property type="match status" value="2"/>
</dbReference>
<evidence type="ECO:0000256" key="4">
    <source>
        <dbReference type="SAM" id="MobiDB-lite"/>
    </source>
</evidence>
<keyword evidence="7" id="KW-1185">Reference proteome</keyword>